<evidence type="ECO:0000313" key="6">
    <source>
        <dbReference type="EMBL" id="OAD43918.1"/>
    </source>
</evidence>
<keyword evidence="2" id="KW-0677">Repeat</keyword>
<evidence type="ECO:0000313" key="5">
    <source>
        <dbReference type="EMBL" id="AOW11973.1"/>
    </source>
</evidence>
<feature type="domain" description="EF-hand" evidence="4">
    <location>
        <begin position="20"/>
        <end position="55"/>
    </location>
</feature>
<feature type="compositionally biased region" description="Basic and acidic residues" evidence="3">
    <location>
        <begin position="156"/>
        <end position="178"/>
    </location>
</feature>
<organism evidence="5 8">
    <name type="scientific">Hydrogenophaga crassostreae</name>
    <dbReference type="NCBI Taxonomy" id="1763535"/>
    <lineage>
        <taxon>Bacteria</taxon>
        <taxon>Pseudomonadati</taxon>
        <taxon>Pseudomonadota</taxon>
        <taxon>Betaproteobacteria</taxon>
        <taxon>Burkholderiales</taxon>
        <taxon>Comamonadaceae</taxon>
        <taxon>Hydrogenophaga</taxon>
    </lineage>
</organism>
<reference evidence="5 8" key="2">
    <citation type="submission" date="2016-10" db="EMBL/GenBank/DDBJ databases">
        <title>Hydorgenophaga sp. LPB0072 isolated from gastropod.</title>
        <authorList>
            <person name="Kim E."/>
            <person name="Yi H."/>
        </authorList>
    </citation>
    <scope>NUCLEOTIDE SEQUENCE [LARGE SCALE GENOMIC DNA]</scope>
    <source>
        <strain evidence="5 8">LPB0072</strain>
    </source>
</reference>
<evidence type="ECO:0000256" key="2">
    <source>
        <dbReference type="ARBA" id="ARBA00022737"/>
    </source>
</evidence>
<dbReference type="PROSITE" id="PS50222">
    <property type="entry name" value="EF_HAND_2"/>
    <property type="match status" value="3"/>
</dbReference>
<evidence type="ECO:0000313" key="7">
    <source>
        <dbReference type="Proteomes" id="UP000185657"/>
    </source>
</evidence>
<dbReference type="EMBL" id="CP017476">
    <property type="protein sequence ID" value="AOW11973.1"/>
    <property type="molecule type" value="Genomic_DNA"/>
</dbReference>
<dbReference type="AlphaFoldDB" id="A0A170AH52"/>
<dbReference type="InterPro" id="IPR018247">
    <property type="entry name" value="EF_Hand_1_Ca_BS"/>
</dbReference>
<feature type="compositionally biased region" description="Polar residues" evidence="3">
    <location>
        <begin position="35"/>
        <end position="57"/>
    </location>
</feature>
<dbReference type="Proteomes" id="UP000185680">
    <property type="component" value="Chromosome"/>
</dbReference>
<accession>A0A170AH52</accession>
<feature type="domain" description="EF-hand" evidence="4">
    <location>
        <begin position="116"/>
        <end position="151"/>
    </location>
</feature>
<dbReference type="KEGG" id="hyl:LPB072_02960"/>
<feature type="region of interest" description="Disordered" evidence="3">
    <location>
        <begin position="1"/>
        <end position="262"/>
    </location>
</feature>
<dbReference type="SUPFAM" id="SSF47473">
    <property type="entry name" value="EF-hand"/>
    <property type="match status" value="1"/>
</dbReference>
<dbReference type="NCBIfam" id="NF041410">
    <property type="entry name" value="XopAW"/>
    <property type="match status" value="1"/>
</dbReference>
<proteinExistence type="predicted"/>
<evidence type="ECO:0000313" key="8">
    <source>
        <dbReference type="Proteomes" id="UP000185680"/>
    </source>
</evidence>
<dbReference type="RefSeq" id="WP_066085237.1">
    <property type="nucleotide sequence ID" value="NZ_CP017476.1"/>
</dbReference>
<dbReference type="STRING" id="1763535.LPB072_02960"/>
<dbReference type="Pfam" id="PF13202">
    <property type="entry name" value="EF-hand_5"/>
    <property type="match status" value="2"/>
</dbReference>
<dbReference type="SMART" id="SM00054">
    <property type="entry name" value="EFh"/>
    <property type="match status" value="4"/>
</dbReference>
<feature type="compositionally biased region" description="Pro residues" evidence="3">
    <location>
        <begin position="186"/>
        <end position="196"/>
    </location>
</feature>
<evidence type="ECO:0000256" key="1">
    <source>
        <dbReference type="ARBA" id="ARBA00022723"/>
    </source>
</evidence>
<name>A0A170AH52_9BURK</name>
<gene>
    <name evidence="5" type="ORF">LPB072_02960</name>
    <name evidence="6" type="ORF">LPB72_02660</name>
</gene>
<evidence type="ECO:0000256" key="3">
    <source>
        <dbReference type="SAM" id="MobiDB-lite"/>
    </source>
</evidence>
<dbReference type="Proteomes" id="UP000185657">
    <property type="component" value="Unassembled WGS sequence"/>
</dbReference>
<dbReference type="Gene3D" id="1.10.238.10">
    <property type="entry name" value="EF-hand"/>
    <property type="match status" value="2"/>
</dbReference>
<keyword evidence="1" id="KW-0479">Metal-binding</keyword>
<dbReference type="PANTHER" id="PTHR10827:SF98">
    <property type="entry name" value="45 KDA CALCIUM-BINDING PROTEIN"/>
    <property type="match status" value="1"/>
</dbReference>
<keyword evidence="7" id="KW-1185">Reference proteome</keyword>
<sequence>MSAISGVSGSSNAWAAASSQRSQHQAKMFAKADSDNSGGINTSELSSMLSDISQKTGMSMGDSGELFAKMDSNGDGSLTSTELDEGMKANVPRPPPPSTMDFAQSRGMSSASASSGTDEKADALFASVDGNSDGSLDSDEMEALMARVQNDTGEDVSDKIAALDKDGDGSLSRTEFDAGKPSGPQGMPPGGPPPGGGPGGAGGAGGASASSDTTTTYDALDTNEDGTVSLMERLAGDLEKLASSGNDEDTDKSEDSSSGGLQSEIAKFAQALYQQISSNANLSSAFNATA</sequence>
<feature type="domain" description="EF-hand" evidence="4">
    <location>
        <begin position="58"/>
        <end position="93"/>
    </location>
</feature>
<protein>
    <recommendedName>
        <fullName evidence="4">EF-hand domain-containing protein</fullName>
    </recommendedName>
</protein>
<feature type="compositionally biased region" description="Low complexity" evidence="3">
    <location>
        <begin position="1"/>
        <end position="26"/>
    </location>
</feature>
<feature type="compositionally biased region" description="Gly residues" evidence="3">
    <location>
        <begin position="197"/>
        <end position="206"/>
    </location>
</feature>
<dbReference type="PANTHER" id="PTHR10827">
    <property type="entry name" value="RETICULOCALBIN"/>
    <property type="match status" value="1"/>
</dbReference>
<dbReference type="InterPro" id="IPR002048">
    <property type="entry name" value="EF_hand_dom"/>
</dbReference>
<dbReference type="InterPro" id="IPR011992">
    <property type="entry name" value="EF-hand-dom_pair"/>
</dbReference>
<evidence type="ECO:0000259" key="4">
    <source>
        <dbReference type="PROSITE" id="PS50222"/>
    </source>
</evidence>
<dbReference type="EMBL" id="LVWD01000002">
    <property type="protein sequence ID" value="OAD43918.1"/>
    <property type="molecule type" value="Genomic_DNA"/>
</dbReference>
<dbReference type="PROSITE" id="PS00018">
    <property type="entry name" value="EF_HAND_1"/>
    <property type="match status" value="3"/>
</dbReference>
<dbReference type="Pfam" id="PF13499">
    <property type="entry name" value="EF-hand_7"/>
    <property type="match status" value="1"/>
</dbReference>
<reference evidence="6 7" key="1">
    <citation type="submission" date="2016-02" db="EMBL/GenBank/DDBJ databases">
        <title>Draft genome sequence of Hydrogenophaga sp. LPB0072.</title>
        <authorList>
            <person name="Shin S.-K."/>
            <person name="Yi H."/>
        </authorList>
    </citation>
    <scope>NUCLEOTIDE SEQUENCE [LARGE SCALE GENOMIC DNA]</scope>
    <source>
        <strain evidence="6 7">LPB0072</strain>
    </source>
</reference>
<dbReference type="GO" id="GO:0005509">
    <property type="term" value="F:calcium ion binding"/>
    <property type="evidence" value="ECO:0007669"/>
    <property type="project" value="InterPro"/>
</dbReference>